<dbReference type="AlphaFoldDB" id="A0A0L0FCD9"/>
<protein>
    <recommendedName>
        <fullName evidence="2">Serine aminopeptidase S33 domain-containing protein</fullName>
    </recommendedName>
</protein>
<dbReference type="InterPro" id="IPR022742">
    <property type="entry name" value="Hydrolase_4"/>
</dbReference>
<name>A0A0L0FCD9_9EUKA</name>
<dbReference type="GeneID" id="25913513"/>
<dbReference type="eggNOG" id="KOG1838">
    <property type="taxonomic scope" value="Eukaryota"/>
</dbReference>
<dbReference type="GO" id="GO:0034338">
    <property type="term" value="F:short-chain carboxylesterase activity"/>
    <property type="evidence" value="ECO:0007669"/>
    <property type="project" value="TreeGrafter"/>
</dbReference>
<dbReference type="Pfam" id="PF12146">
    <property type="entry name" value="Hydrolase_4"/>
    <property type="match status" value="1"/>
</dbReference>
<dbReference type="GO" id="GO:0047372">
    <property type="term" value="F:monoacylglycerol lipase activity"/>
    <property type="evidence" value="ECO:0007669"/>
    <property type="project" value="TreeGrafter"/>
</dbReference>
<dbReference type="InterPro" id="IPR029058">
    <property type="entry name" value="AB_hydrolase_fold"/>
</dbReference>
<dbReference type="STRING" id="667725.A0A0L0FCD9"/>
<comment type="similarity">
    <text evidence="1">Belongs to the AB hydrolase superfamily. AB hydrolase 4 family.</text>
</comment>
<feature type="domain" description="Serine aminopeptidase S33" evidence="2">
    <location>
        <begin position="18"/>
        <end position="199"/>
    </location>
</feature>
<evidence type="ECO:0000313" key="3">
    <source>
        <dbReference type="EMBL" id="KNC74442.1"/>
    </source>
</evidence>
<evidence type="ECO:0000256" key="1">
    <source>
        <dbReference type="ARBA" id="ARBA00010884"/>
    </source>
</evidence>
<sequence>MDLPSLLSINRLKWGPRSLDDLHEVLEIIQSRHPNVPIVGAGFSFGGLCLQSYAGSPANHKSKLLKAAVSFSGCFDPEFIYTEGVLRHRLMPYDLGLSLSVVNDMKPHFELMGKHLGTDLGKVLIGSRSMEAYHNAITIQAMGISSTVEYWLMMGQFHRQLMRSINVPVLSLLADDDPLIPPKVSAGAVESITQSDGAILVQTKRGGHAGFFEYSTGECYADRVALDFLNACCRRCVV</sequence>
<dbReference type="Proteomes" id="UP000054560">
    <property type="component" value="Unassembled WGS sequence"/>
</dbReference>
<dbReference type="Gene3D" id="3.40.50.1820">
    <property type="entry name" value="alpha/beta hydrolase"/>
    <property type="match status" value="1"/>
</dbReference>
<dbReference type="PANTHER" id="PTHR10794:SF63">
    <property type="entry name" value="ALPHA_BETA HYDROLASE 1, ISOFORM A"/>
    <property type="match status" value="1"/>
</dbReference>
<evidence type="ECO:0000313" key="4">
    <source>
        <dbReference type="Proteomes" id="UP000054560"/>
    </source>
</evidence>
<proteinExistence type="inferred from homology"/>
<accession>A0A0L0FCD9</accession>
<reference evidence="3 4" key="1">
    <citation type="submission" date="2011-02" db="EMBL/GenBank/DDBJ databases">
        <title>The Genome Sequence of Sphaeroforma arctica JP610.</title>
        <authorList>
            <consortium name="The Broad Institute Genome Sequencing Platform"/>
            <person name="Russ C."/>
            <person name="Cuomo C."/>
            <person name="Young S.K."/>
            <person name="Zeng Q."/>
            <person name="Gargeya S."/>
            <person name="Alvarado L."/>
            <person name="Berlin A."/>
            <person name="Chapman S.B."/>
            <person name="Chen Z."/>
            <person name="Freedman E."/>
            <person name="Gellesch M."/>
            <person name="Goldberg J."/>
            <person name="Griggs A."/>
            <person name="Gujja S."/>
            <person name="Heilman E."/>
            <person name="Heiman D."/>
            <person name="Howarth C."/>
            <person name="Mehta T."/>
            <person name="Neiman D."/>
            <person name="Pearson M."/>
            <person name="Roberts A."/>
            <person name="Saif S."/>
            <person name="Shea T."/>
            <person name="Shenoy N."/>
            <person name="Sisk P."/>
            <person name="Stolte C."/>
            <person name="Sykes S."/>
            <person name="White J."/>
            <person name="Yandava C."/>
            <person name="Burger G."/>
            <person name="Gray M.W."/>
            <person name="Holland P.W.H."/>
            <person name="King N."/>
            <person name="Lang F.B.F."/>
            <person name="Roger A.J."/>
            <person name="Ruiz-Trillo I."/>
            <person name="Haas B."/>
            <person name="Nusbaum C."/>
            <person name="Birren B."/>
        </authorList>
    </citation>
    <scope>NUCLEOTIDE SEQUENCE [LARGE SCALE GENOMIC DNA]</scope>
    <source>
        <strain evidence="3 4">JP610</strain>
    </source>
</reference>
<dbReference type="PANTHER" id="PTHR10794">
    <property type="entry name" value="ABHYDROLASE DOMAIN-CONTAINING PROTEIN"/>
    <property type="match status" value="1"/>
</dbReference>
<keyword evidence="4" id="KW-1185">Reference proteome</keyword>
<organism evidence="3 4">
    <name type="scientific">Sphaeroforma arctica JP610</name>
    <dbReference type="NCBI Taxonomy" id="667725"/>
    <lineage>
        <taxon>Eukaryota</taxon>
        <taxon>Ichthyosporea</taxon>
        <taxon>Ichthyophonida</taxon>
        <taxon>Sphaeroforma</taxon>
    </lineage>
</organism>
<dbReference type="OrthoDB" id="5954035at2759"/>
<dbReference type="RefSeq" id="XP_014148344.1">
    <property type="nucleotide sequence ID" value="XM_014292869.1"/>
</dbReference>
<gene>
    <name evidence="3" type="ORF">SARC_13009</name>
</gene>
<dbReference type="SUPFAM" id="SSF53474">
    <property type="entry name" value="alpha/beta-Hydrolases"/>
    <property type="match status" value="1"/>
</dbReference>
<dbReference type="InterPro" id="IPR050960">
    <property type="entry name" value="AB_hydrolase_4_sf"/>
</dbReference>
<evidence type="ECO:0000259" key="2">
    <source>
        <dbReference type="Pfam" id="PF12146"/>
    </source>
</evidence>
<dbReference type="EMBL" id="KQ244402">
    <property type="protein sequence ID" value="KNC74442.1"/>
    <property type="molecule type" value="Genomic_DNA"/>
</dbReference>